<evidence type="ECO:0000256" key="5">
    <source>
        <dbReference type="ARBA" id="ARBA00023163"/>
    </source>
</evidence>
<organism evidence="8 10">
    <name type="scientific">Hominibacterium faecale</name>
    <dbReference type="NCBI Taxonomy" id="2839743"/>
    <lineage>
        <taxon>Bacteria</taxon>
        <taxon>Bacillati</taxon>
        <taxon>Bacillota</taxon>
        <taxon>Clostridia</taxon>
        <taxon>Peptostreptococcales</taxon>
        <taxon>Anaerovoracaceae</taxon>
        <taxon>Hominibacterium</taxon>
    </lineage>
</organism>
<comment type="similarity">
    <text evidence="1">Belongs to the sigma-70 factor family. ECF subfamily.</text>
</comment>
<accession>A0A9J6QQW8</accession>
<dbReference type="EMBL" id="JAOSHN010000001">
    <property type="protein sequence ID" value="MCU7376851.1"/>
    <property type="molecule type" value="Genomic_DNA"/>
</dbReference>
<dbReference type="PANTHER" id="PTHR43133">
    <property type="entry name" value="RNA POLYMERASE ECF-TYPE SIGMA FACTO"/>
    <property type="match status" value="1"/>
</dbReference>
<dbReference type="InterPro" id="IPR039425">
    <property type="entry name" value="RNA_pol_sigma-70-like"/>
</dbReference>
<dbReference type="GO" id="GO:0006352">
    <property type="term" value="P:DNA-templated transcription initiation"/>
    <property type="evidence" value="ECO:0007669"/>
    <property type="project" value="InterPro"/>
</dbReference>
<name>A0A9J6QQW8_9FIRM</name>
<protein>
    <submittedName>
        <fullName evidence="8">RNA polymerase sigma factor</fullName>
    </submittedName>
</protein>
<evidence type="ECO:0000313" key="9">
    <source>
        <dbReference type="EMBL" id="MCU7379400.1"/>
    </source>
</evidence>
<dbReference type="SUPFAM" id="SSF88659">
    <property type="entry name" value="Sigma3 and sigma4 domains of RNA polymerase sigma factors"/>
    <property type="match status" value="1"/>
</dbReference>
<dbReference type="Gene3D" id="1.10.10.10">
    <property type="entry name" value="Winged helix-like DNA-binding domain superfamily/Winged helix DNA-binding domain"/>
    <property type="match status" value="1"/>
</dbReference>
<keyword evidence="10" id="KW-1185">Reference proteome</keyword>
<feature type="domain" description="RNA polymerase sigma-70 region 2" evidence="6">
    <location>
        <begin position="15"/>
        <end position="76"/>
    </location>
</feature>
<dbReference type="Gene3D" id="1.10.1740.10">
    <property type="match status" value="1"/>
</dbReference>
<dbReference type="GO" id="GO:0003677">
    <property type="term" value="F:DNA binding"/>
    <property type="evidence" value="ECO:0007669"/>
    <property type="project" value="UniProtKB-KW"/>
</dbReference>
<dbReference type="Pfam" id="PF08281">
    <property type="entry name" value="Sigma70_r4_2"/>
    <property type="match status" value="1"/>
</dbReference>
<proteinExistence type="inferred from homology"/>
<sequence>MKRDKLFEQTIVPFYQEILKYLYAQTNDRILAEDLTQETMRSAWEKLDQVRRRDSYKNWLMQIAHNVLRSHYRAQQAEKRRGHEGGLLNIDDYEIVDEEAGNLLDELIDQETVLELFKDLEPAQKEIISLHLFLNVRFSDVAEILNMNHNTVRVYYRRALKQVEKSYYRQKNKEGGSL</sequence>
<dbReference type="AlphaFoldDB" id="A0A9J6QQW8"/>
<dbReference type="InterPro" id="IPR036388">
    <property type="entry name" value="WH-like_DNA-bd_sf"/>
</dbReference>
<dbReference type="InterPro" id="IPR013249">
    <property type="entry name" value="RNA_pol_sigma70_r4_t2"/>
</dbReference>
<reference evidence="8" key="1">
    <citation type="submission" date="2022-09" db="EMBL/GenBank/DDBJ databases">
        <title>Culturomic study of gut microbiota in children with autism spectrum disorder.</title>
        <authorList>
            <person name="Efimov B.A."/>
            <person name="Chaplin A.V."/>
            <person name="Sokolova S.R."/>
            <person name="Pikina A.P."/>
            <person name="Korzhanova M."/>
            <person name="Belova V."/>
            <person name="Korostin D."/>
        </authorList>
    </citation>
    <scope>NUCLEOTIDE SEQUENCE</scope>
    <source>
        <strain evidence="8">ASD5510</strain>
    </source>
</reference>
<evidence type="ECO:0000256" key="2">
    <source>
        <dbReference type="ARBA" id="ARBA00023015"/>
    </source>
</evidence>
<feature type="domain" description="RNA polymerase sigma factor 70 region 4 type 2" evidence="7">
    <location>
        <begin position="113"/>
        <end position="162"/>
    </location>
</feature>
<dbReference type="EMBL" id="JAOSHN010000005">
    <property type="protein sequence ID" value="MCU7379400.1"/>
    <property type="molecule type" value="Genomic_DNA"/>
</dbReference>
<dbReference type="InterPro" id="IPR013325">
    <property type="entry name" value="RNA_pol_sigma_r2"/>
</dbReference>
<keyword evidence="2" id="KW-0805">Transcription regulation</keyword>
<dbReference type="PANTHER" id="PTHR43133:SF8">
    <property type="entry name" value="RNA POLYMERASE SIGMA FACTOR HI_1459-RELATED"/>
    <property type="match status" value="1"/>
</dbReference>
<comment type="caution">
    <text evidence="8">The sequence shown here is derived from an EMBL/GenBank/DDBJ whole genome shotgun (WGS) entry which is preliminary data.</text>
</comment>
<evidence type="ECO:0000256" key="1">
    <source>
        <dbReference type="ARBA" id="ARBA00010641"/>
    </source>
</evidence>
<dbReference type="NCBIfam" id="TIGR02937">
    <property type="entry name" value="sigma70-ECF"/>
    <property type="match status" value="1"/>
</dbReference>
<evidence type="ECO:0000256" key="3">
    <source>
        <dbReference type="ARBA" id="ARBA00023082"/>
    </source>
</evidence>
<evidence type="ECO:0000313" key="10">
    <source>
        <dbReference type="Proteomes" id="UP001065549"/>
    </source>
</evidence>
<evidence type="ECO:0000256" key="4">
    <source>
        <dbReference type="ARBA" id="ARBA00023125"/>
    </source>
</evidence>
<dbReference type="InterPro" id="IPR013324">
    <property type="entry name" value="RNA_pol_sigma_r3/r4-like"/>
</dbReference>
<evidence type="ECO:0000259" key="7">
    <source>
        <dbReference type="Pfam" id="PF08281"/>
    </source>
</evidence>
<dbReference type="SUPFAM" id="SSF88946">
    <property type="entry name" value="Sigma2 domain of RNA polymerase sigma factors"/>
    <property type="match status" value="1"/>
</dbReference>
<dbReference type="Proteomes" id="UP001065549">
    <property type="component" value="Unassembled WGS sequence"/>
</dbReference>
<keyword evidence="5" id="KW-0804">Transcription</keyword>
<dbReference type="InterPro" id="IPR007627">
    <property type="entry name" value="RNA_pol_sigma70_r2"/>
</dbReference>
<keyword evidence="3" id="KW-0731">Sigma factor</keyword>
<dbReference type="Pfam" id="PF04542">
    <property type="entry name" value="Sigma70_r2"/>
    <property type="match status" value="1"/>
</dbReference>
<keyword evidence="4" id="KW-0238">DNA-binding</keyword>
<evidence type="ECO:0000313" key="8">
    <source>
        <dbReference type="EMBL" id="MCU7376851.1"/>
    </source>
</evidence>
<dbReference type="InterPro" id="IPR014284">
    <property type="entry name" value="RNA_pol_sigma-70_dom"/>
</dbReference>
<dbReference type="GO" id="GO:0016987">
    <property type="term" value="F:sigma factor activity"/>
    <property type="evidence" value="ECO:0007669"/>
    <property type="project" value="UniProtKB-KW"/>
</dbReference>
<dbReference type="RefSeq" id="WP_253020464.1">
    <property type="nucleotide sequence ID" value="NZ_JAJAGH010000005.1"/>
</dbReference>
<gene>
    <name evidence="8" type="ORF">OBO34_00620</name>
    <name evidence="9" type="ORF">OBO34_13715</name>
</gene>
<evidence type="ECO:0000259" key="6">
    <source>
        <dbReference type="Pfam" id="PF04542"/>
    </source>
</evidence>